<dbReference type="OrthoDB" id="9780765at2"/>
<dbReference type="PANTHER" id="PTHR43798:SF33">
    <property type="entry name" value="HYDROLASE, PUTATIVE (AFU_ORTHOLOGUE AFUA_2G14860)-RELATED"/>
    <property type="match status" value="1"/>
</dbReference>
<dbReference type="SUPFAM" id="SSF53474">
    <property type="entry name" value="alpha/beta-Hydrolases"/>
    <property type="match status" value="1"/>
</dbReference>
<dbReference type="EMBL" id="JXQQ01000020">
    <property type="protein sequence ID" value="KIQ33728.1"/>
    <property type="molecule type" value="Genomic_DNA"/>
</dbReference>
<dbReference type="InterPro" id="IPR050266">
    <property type="entry name" value="AB_hydrolase_sf"/>
</dbReference>
<name>A0A0D0LWP3_VARPD</name>
<dbReference type="InterPro" id="IPR000073">
    <property type="entry name" value="AB_hydrolase_1"/>
</dbReference>
<dbReference type="Proteomes" id="UP000032067">
    <property type="component" value="Unassembled WGS sequence"/>
</dbReference>
<dbReference type="PANTHER" id="PTHR43798">
    <property type="entry name" value="MONOACYLGLYCEROL LIPASE"/>
    <property type="match status" value="1"/>
</dbReference>
<dbReference type="InterPro" id="IPR029058">
    <property type="entry name" value="AB_hydrolase_fold"/>
</dbReference>
<evidence type="ECO:0000259" key="1">
    <source>
        <dbReference type="Pfam" id="PF00561"/>
    </source>
</evidence>
<protein>
    <submittedName>
        <fullName evidence="2">Alpha/beta hydrolase</fullName>
    </submittedName>
</protein>
<accession>A0A0D0LWP3</accession>
<evidence type="ECO:0000313" key="2">
    <source>
        <dbReference type="EMBL" id="KIQ33728.1"/>
    </source>
</evidence>
<dbReference type="Pfam" id="PF00561">
    <property type="entry name" value="Abhydrolase_1"/>
    <property type="match status" value="1"/>
</dbReference>
<gene>
    <name evidence="2" type="ORF">RT97_09405</name>
</gene>
<sequence>MTASFLTSSAFATFDIERDGVRIHGRIGGKGAPLLLLHGHPQTHAIWHRVAPQLAERFTVVAVDLRGYGDSGRPAADADHAVYSKREMALDALAAMRHHGFERFGVLAHDRGARVAHRLAADHPSAVERMLLLDIAPTLAMYENTSEAFAKAYWHWFFLIQPQPLPEALIASDPVRYVRSVMGGRHAGLAPFAPEVLAEYERCASIPGTAESICEDYRASATIDLVHDRADIAAGRKLSQPLRVLWGEHGAVGKCFDVLALWRAYAADISGRALPCGHYVPEEAPAELLAEALAFFSPLQPSLPQTGATP</sequence>
<dbReference type="Gene3D" id="3.40.50.1820">
    <property type="entry name" value="alpha/beta hydrolase"/>
    <property type="match status" value="1"/>
</dbReference>
<reference evidence="2 3" key="1">
    <citation type="submission" date="2014-12" db="EMBL/GenBank/DDBJ databases">
        <title>16Stimator: statistical estimation of ribosomal gene copy numbers from draft genome assemblies.</title>
        <authorList>
            <person name="Perisin M.A."/>
            <person name="Vetter M."/>
            <person name="Gilbert J.A."/>
            <person name="Bergelson J."/>
        </authorList>
    </citation>
    <scope>NUCLEOTIDE SEQUENCE [LARGE SCALE GENOMIC DNA]</scope>
    <source>
        <strain evidence="2 3">MEDvA23</strain>
    </source>
</reference>
<organism evidence="2 3">
    <name type="scientific">Variovorax paradoxus</name>
    <dbReference type="NCBI Taxonomy" id="34073"/>
    <lineage>
        <taxon>Bacteria</taxon>
        <taxon>Pseudomonadati</taxon>
        <taxon>Pseudomonadota</taxon>
        <taxon>Betaproteobacteria</taxon>
        <taxon>Burkholderiales</taxon>
        <taxon>Comamonadaceae</taxon>
        <taxon>Variovorax</taxon>
    </lineage>
</organism>
<evidence type="ECO:0000313" key="3">
    <source>
        <dbReference type="Proteomes" id="UP000032067"/>
    </source>
</evidence>
<feature type="domain" description="AB hydrolase-1" evidence="1">
    <location>
        <begin position="33"/>
        <end position="179"/>
    </location>
</feature>
<proteinExistence type="predicted"/>
<dbReference type="AlphaFoldDB" id="A0A0D0LWP3"/>
<dbReference type="GO" id="GO:0016787">
    <property type="term" value="F:hydrolase activity"/>
    <property type="evidence" value="ECO:0007669"/>
    <property type="project" value="UniProtKB-KW"/>
</dbReference>
<dbReference type="GO" id="GO:0016020">
    <property type="term" value="C:membrane"/>
    <property type="evidence" value="ECO:0007669"/>
    <property type="project" value="TreeGrafter"/>
</dbReference>
<keyword evidence="2" id="KW-0378">Hydrolase</keyword>
<comment type="caution">
    <text evidence="2">The sequence shown here is derived from an EMBL/GenBank/DDBJ whole genome shotgun (WGS) entry which is preliminary data.</text>
</comment>